<dbReference type="PANTHER" id="PTHR43244">
    <property type="match status" value="1"/>
</dbReference>
<reference evidence="3 4" key="1">
    <citation type="submission" date="2018-04" db="EMBL/GenBank/DDBJ databases">
        <title>Genomic Encyclopedia of Type Strains, Phase IV (KMG-IV): sequencing the most valuable type-strain genomes for metagenomic binning, comparative biology and taxonomic classification.</title>
        <authorList>
            <person name="Goeker M."/>
        </authorList>
    </citation>
    <scope>NUCLEOTIDE SEQUENCE [LARGE SCALE GENOMIC DNA]</scope>
    <source>
        <strain evidence="3 4">DSM 45771</strain>
    </source>
</reference>
<dbReference type="InterPro" id="IPR011251">
    <property type="entry name" value="Luciferase-like_dom"/>
</dbReference>
<evidence type="ECO:0000259" key="2">
    <source>
        <dbReference type="Pfam" id="PF00296"/>
    </source>
</evidence>
<sequence length="346" mass="37567">MRVGMGLAYAQGGFRETVEKLVELEEIGLDAVSVAELYSFDAVSQLGYLAARTSRVQIESGIVQIYTRTPSLTAMTAAGLDHVSDGRFVLGMGASGPQVIEGFHGVRYDAPVGRTREIVEICRKIWRRERLEYAGKYYTVPLPADQGTGLGKPLKIINHPVRAQIPVMLAALGPKNVETAAELAEIWEPIWFHPGKAHEVWGPSLEAGNAKRDPSLGELQISVNVPFAVGPGAGELREHVRPQLALYVGGMGAKDQNFYARLAARYGFADEASEIQDLYLAGRKEEAAEKVPEELVHAVSLIGSEDEVAEQVREFAAAGVTQLNIQPLDPDHDAVKSSLETLKSLL</sequence>
<dbReference type="EMBL" id="QEKW01000005">
    <property type="protein sequence ID" value="PVZ10188.1"/>
    <property type="molecule type" value="Genomic_DNA"/>
</dbReference>
<dbReference type="RefSeq" id="WP_116708543.1">
    <property type="nucleotide sequence ID" value="NZ_QEKW01000005.1"/>
</dbReference>
<organism evidence="3 4">
    <name type="scientific">Actinomycetospora cinnamomea</name>
    <dbReference type="NCBI Taxonomy" id="663609"/>
    <lineage>
        <taxon>Bacteria</taxon>
        <taxon>Bacillati</taxon>
        <taxon>Actinomycetota</taxon>
        <taxon>Actinomycetes</taxon>
        <taxon>Pseudonocardiales</taxon>
        <taxon>Pseudonocardiaceae</taxon>
        <taxon>Actinomycetospora</taxon>
    </lineage>
</organism>
<keyword evidence="4" id="KW-1185">Reference proteome</keyword>
<dbReference type="InterPro" id="IPR050564">
    <property type="entry name" value="F420-G6PD/mer"/>
</dbReference>
<dbReference type="OrthoDB" id="3457164at2"/>
<dbReference type="Gene3D" id="3.20.20.30">
    <property type="entry name" value="Luciferase-like domain"/>
    <property type="match status" value="1"/>
</dbReference>
<dbReference type="SUPFAM" id="SSF51679">
    <property type="entry name" value="Bacterial luciferase-like"/>
    <property type="match status" value="1"/>
</dbReference>
<keyword evidence="1" id="KW-0560">Oxidoreductase</keyword>
<dbReference type="PANTHER" id="PTHR43244:SF1">
    <property type="entry name" value="5,10-METHYLENETETRAHYDROMETHANOPTERIN REDUCTASE"/>
    <property type="match status" value="1"/>
</dbReference>
<name>A0A2U1FDF3_9PSEU</name>
<dbReference type="InterPro" id="IPR036661">
    <property type="entry name" value="Luciferase-like_sf"/>
</dbReference>
<evidence type="ECO:0000256" key="1">
    <source>
        <dbReference type="ARBA" id="ARBA00023002"/>
    </source>
</evidence>
<dbReference type="CDD" id="cd01097">
    <property type="entry name" value="Tetrahydromethanopterin_reductase"/>
    <property type="match status" value="1"/>
</dbReference>
<protein>
    <submittedName>
        <fullName evidence="3">F420-dependent oxidoreductase-like protein</fullName>
    </submittedName>
</protein>
<dbReference type="Proteomes" id="UP000245639">
    <property type="component" value="Unassembled WGS sequence"/>
</dbReference>
<dbReference type="AlphaFoldDB" id="A0A2U1FDF3"/>
<dbReference type="Pfam" id="PF00296">
    <property type="entry name" value="Bac_luciferase"/>
    <property type="match status" value="1"/>
</dbReference>
<comment type="caution">
    <text evidence="3">The sequence shown here is derived from an EMBL/GenBank/DDBJ whole genome shotgun (WGS) entry which is preliminary data.</text>
</comment>
<evidence type="ECO:0000313" key="3">
    <source>
        <dbReference type="EMBL" id="PVZ10188.1"/>
    </source>
</evidence>
<evidence type="ECO:0000313" key="4">
    <source>
        <dbReference type="Proteomes" id="UP000245639"/>
    </source>
</evidence>
<feature type="domain" description="Luciferase-like" evidence="2">
    <location>
        <begin position="6"/>
        <end position="322"/>
    </location>
</feature>
<dbReference type="InterPro" id="IPR019951">
    <property type="entry name" value="F420_OxRdatse_Rv3520c_pred"/>
</dbReference>
<dbReference type="NCBIfam" id="TIGR03559">
    <property type="entry name" value="F420_Rv3520c"/>
    <property type="match status" value="1"/>
</dbReference>
<gene>
    <name evidence="3" type="ORF">C8D89_105265</name>
</gene>
<proteinExistence type="predicted"/>
<accession>A0A2U1FDF3</accession>
<dbReference type="GO" id="GO:0016705">
    <property type="term" value="F:oxidoreductase activity, acting on paired donors, with incorporation or reduction of molecular oxygen"/>
    <property type="evidence" value="ECO:0007669"/>
    <property type="project" value="InterPro"/>
</dbReference>